<dbReference type="InterPro" id="IPR001789">
    <property type="entry name" value="Sig_transdc_resp-reg_receiver"/>
</dbReference>
<sequence>MNRIIVIDDDIEFRVDLSDYLAAKGFSVVGVDFGINLQDILKDPKPDVIVLDKGANCATGFILASEIRKMFDLNCGIIMVSAHDSPEDRIKGLESGADIYLVKPVGLREIEANVRSLLRRMRAMLDEPEEKSDCWALNLGTWRLTPPGGTPIKLTGSEMYFVETLIRKAGHLCSRDELTQALRRPLNRQDDRNLDALVRRLRRKIKEEGDTELPIKMVYGTGYVFTADAMIIH</sequence>
<dbReference type="GO" id="GO:0000156">
    <property type="term" value="F:phosphorelay response regulator activity"/>
    <property type="evidence" value="ECO:0007669"/>
    <property type="project" value="TreeGrafter"/>
</dbReference>
<evidence type="ECO:0000256" key="3">
    <source>
        <dbReference type="ARBA" id="ARBA00022491"/>
    </source>
</evidence>
<dbReference type="GO" id="GO:0000976">
    <property type="term" value="F:transcription cis-regulatory region binding"/>
    <property type="evidence" value="ECO:0007669"/>
    <property type="project" value="TreeGrafter"/>
</dbReference>
<dbReference type="InterPro" id="IPR036388">
    <property type="entry name" value="WH-like_DNA-bd_sf"/>
</dbReference>
<evidence type="ECO:0000256" key="1">
    <source>
        <dbReference type="ARBA" id="ARBA00004496"/>
    </source>
</evidence>
<evidence type="ECO:0000256" key="4">
    <source>
        <dbReference type="ARBA" id="ARBA00022553"/>
    </source>
</evidence>
<dbReference type="EMBL" id="PIUM01000003">
    <property type="protein sequence ID" value="PKU25747.1"/>
    <property type="molecule type" value="Genomic_DNA"/>
</dbReference>
<evidence type="ECO:0000259" key="12">
    <source>
        <dbReference type="PROSITE" id="PS50110"/>
    </source>
</evidence>
<feature type="domain" description="Response regulatory" evidence="12">
    <location>
        <begin position="3"/>
        <end position="118"/>
    </location>
</feature>
<evidence type="ECO:0000259" key="13">
    <source>
        <dbReference type="PROSITE" id="PS51755"/>
    </source>
</evidence>
<keyword evidence="3" id="KW-0678">Repressor</keyword>
<evidence type="ECO:0000256" key="5">
    <source>
        <dbReference type="ARBA" id="ARBA00023012"/>
    </source>
</evidence>
<keyword evidence="15" id="KW-1185">Reference proteome</keyword>
<dbReference type="PROSITE" id="PS51755">
    <property type="entry name" value="OMPR_PHOB"/>
    <property type="match status" value="1"/>
</dbReference>
<keyword evidence="5" id="KW-0902">Two-component regulatory system</keyword>
<dbReference type="Pfam" id="PF00072">
    <property type="entry name" value="Response_reg"/>
    <property type="match status" value="1"/>
</dbReference>
<proteinExistence type="predicted"/>
<dbReference type="GO" id="GO:0032993">
    <property type="term" value="C:protein-DNA complex"/>
    <property type="evidence" value="ECO:0007669"/>
    <property type="project" value="TreeGrafter"/>
</dbReference>
<dbReference type="SUPFAM" id="SSF52172">
    <property type="entry name" value="CheY-like"/>
    <property type="match status" value="1"/>
</dbReference>
<dbReference type="GO" id="GO:0006355">
    <property type="term" value="P:regulation of DNA-templated transcription"/>
    <property type="evidence" value="ECO:0007669"/>
    <property type="project" value="InterPro"/>
</dbReference>
<evidence type="ECO:0000313" key="15">
    <source>
        <dbReference type="Proteomes" id="UP000233293"/>
    </source>
</evidence>
<keyword evidence="7 11" id="KW-0238">DNA-binding</keyword>
<dbReference type="SMART" id="SM00862">
    <property type="entry name" value="Trans_reg_C"/>
    <property type="match status" value="1"/>
</dbReference>
<keyword evidence="4 10" id="KW-0597">Phosphoprotein</keyword>
<keyword evidence="2" id="KW-0963">Cytoplasm</keyword>
<dbReference type="RefSeq" id="WP_101249291.1">
    <property type="nucleotide sequence ID" value="NZ_PIUM01000003.1"/>
</dbReference>
<keyword evidence="8" id="KW-0010">Activator</keyword>
<evidence type="ECO:0000256" key="6">
    <source>
        <dbReference type="ARBA" id="ARBA00023015"/>
    </source>
</evidence>
<dbReference type="Proteomes" id="UP000233293">
    <property type="component" value="Unassembled WGS sequence"/>
</dbReference>
<feature type="DNA-binding region" description="OmpR/PhoB-type" evidence="11">
    <location>
        <begin position="127"/>
        <end position="227"/>
    </location>
</feature>
<feature type="domain" description="OmpR/PhoB-type" evidence="13">
    <location>
        <begin position="127"/>
        <end position="227"/>
    </location>
</feature>
<dbReference type="Gene3D" id="6.10.250.690">
    <property type="match status" value="1"/>
</dbReference>
<dbReference type="PANTHER" id="PTHR48111">
    <property type="entry name" value="REGULATOR OF RPOS"/>
    <property type="match status" value="1"/>
</dbReference>
<dbReference type="PANTHER" id="PTHR48111:SF55">
    <property type="entry name" value="AEROBIC RESPIRATION CONTROL PROTEIN ARCA"/>
    <property type="match status" value="1"/>
</dbReference>
<feature type="modified residue" description="4-aspartylphosphate" evidence="10">
    <location>
        <position position="52"/>
    </location>
</feature>
<dbReference type="PROSITE" id="PS50110">
    <property type="entry name" value="RESPONSE_REGULATORY"/>
    <property type="match status" value="1"/>
</dbReference>
<evidence type="ECO:0000256" key="7">
    <source>
        <dbReference type="ARBA" id="ARBA00023125"/>
    </source>
</evidence>
<dbReference type="AlphaFoldDB" id="A0A2N3PZB0"/>
<keyword evidence="6" id="KW-0805">Transcription regulation</keyword>
<evidence type="ECO:0000256" key="8">
    <source>
        <dbReference type="ARBA" id="ARBA00023159"/>
    </source>
</evidence>
<dbReference type="InterPro" id="IPR039420">
    <property type="entry name" value="WalR-like"/>
</dbReference>
<dbReference type="Gene3D" id="3.40.50.2300">
    <property type="match status" value="1"/>
</dbReference>
<accession>A0A2N3PZB0</accession>
<evidence type="ECO:0000313" key="14">
    <source>
        <dbReference type="EMBL" id="PKU25747.1"/>
    </source>
</evidence>
<evidence type="ECO:0000256" key="2">
    <source>
        <dbReference type="ARBA" id="ARBA00022490"/>
    </source>
</evidence>
<dbReference type="InterPro" id="IPR001867">
    <property type="entry name" value="OmpR/PhoB-type_DNA-bd"/>
</dbReference>
<evidence type="ECO:0000256" key="11">
    <source>
        <dbReference type="PROSITE-ProRule" id="PRU01091"/>
    </source>
</evidence>
<dbReference type="OrthoDB" id="9784252at2"/>
<dbReference type="CDD" id="cd00383">
    <property type="entry name" value="trans_reg_C"/>
    <property type="match status" value="1"/>
</dbReference>
<evidence type="ECO:0000256" key="10">
    <source>
        <dbReference type="PROSITE-ProRule" id="PRU00169"/>
    </source>
</evidence>
<protein>
    <submittedName>
        <fullName evidence="14">DNA-binding response regulator</fullName>
    </submittedName>
</protein>
<gene>
    <name evidence="14" type="ORF">CWS72_04050</name>
</gene>
<evidence type="ECO:0000256" key="9">
    <source>
        <dbReference type="ARBA" id="ARBA00023163"/>
    </source>
</evidence>
<dbReference type="GO" id="GO:0005829">
    <property type="term" value="C:cytosol"/>
    <property type="evidence" value="ECO:0007669"/>
    <property type="project" value="TreeGrafter"/>
</dbReference>
<reference evidence="15" key="1">
    <citation type="submission" date="2017-12" db="EMBL/GenBank/DDBJ databases">
        <title>Draft genome sequence of Telmatospirillum siberiense 26-4b1T, an acidotolerant peatland alphaproteobacterium potentially involved in sulfur cycling.</title>
        <authorList>
            <person name="Hausmann B."/>
            <person name="Pjevac P."/>
            <person name="Schreck K."/>
            <person name="Herbold C.W."/>
            <person name="Daims H."/>
            <person name="Wagner M."/>
            <person name="Pester M."/>
            <person name="Loy A."/>
        </authorList>
    </citation>
    <scope>NUCLEOTIDE SEQUENCE [LARGE SCALE GENOMIC DNA]</scope>
    <source>
        <strain evidence="15">26-4b1</strain>
    </source>
</reference>
<organism evidence="14 15">
    <name type="scientific">Telmatospirillum siberiense</name>
    <dbReference type="NCBI Taxonomy" id="382514"/>
    <lineage>
        <taxon>Bacteria</taxon>
        <taxon>Pseudomonadati</taxon>
        <taxon>Pseudomonadota</taxon>
        <taxon>Alphaproteobacteria</taxon>
        <taxon>Rhodospirillales</taxon>
        <taxon>Rhodospirillaceae</taxon>
        <taxon>Telmatospirillum</taxon>
    </lineage>
</organism>
<comment type="caution">
    <text evidence="14">The sequence shown here is derived from an EMBL/GenBank/DDBJ whole genome shotgun (WGS) entry which is preliminary data.</text>
</comment>
<comment type="subcellular location">
    <subcellularLocation>
        <location evidence="1">Cytoplasm</location>
    </subcellularLocation>
</comment>
<dbReference type="Pfam" id="PF00486">
    <property type="entry name" value="Trans_reg_C"/>
    <property type="match status" value="1"/>
</dbReference>
<dbReference type="InterPro" id="IPR011006">
    <property type="entry name" value="CheY-like_superfamily"/>
</dbReference>
<name>A0A2N3PZB0_9PROT</name>
<dbReference type="Gene3D" id="1.10.10.10">
    <property type="entry name" value="Winged helix-like DNA-binding domain superfamily/Winged helix DNA-binding domain"/>
    <property type="match status" value="1"/>
</dbReference>
<dbReference type="SMART" id="SM00448">
    <property type="entry name" value="REC"/>
    <property type="match status" value="1"/>
</dbReference>
<keyword evidence="9" id="KW-0804">Transcription</keyword>